<dbReference type="VEuPathDB" id="TrichDB:TVAG_329710"/>
<evidence type="ECO:0000259" key="6">
    <source>
        <dbReference type="Pfam" id="PF03081"/>
    </source>
</evidence>
<sequence length="603" mass="69431">MTEEEVKSDPEFQLKAIEKAYEQSSQQLNQLESVLQKFSTNFQSQEHSLTELYQKISKQQGIHRNIVKVRDCINEIQNKLTSTEQLSPILKTNIESNFDAYMEAMNKAIAAKKFLNRFQFNDAYNERMAITKLIEAAQRTILIYFIKLAHRSATPVLLSNFAFKDGKFVLTEKLYENPIYPVAEELLRMMKRMAEVLDITLCEDQYKEYQNARIDAINESISPILDASKKRVLQAQTLDIIDLPNYKPKEHPIHTIGYLVSFFYKRELAFAKAIFGEKYKNPFVNSFTPLFNTFKSICHSVMFANVQSPIDILFDVDLVSTIVDVLESEVNEDEFSMFAVQLAQMSHMFHSGIERVLSAYKSAVQHHDPDNIPASGGVTANVSNVIIFLKKLSIYKKGIEQVGGLSFDQFAPAVLAAMFKNNMEKATRYNDDILKQLFLMNNAHYALMQIEASPELATITPQEFKDTLEKTMQDAQKVYMNETWNAAFQILSYDKAFDGFKKGDKLNTQQKKIIKNKFKKFKEAVLDIQQKHNTYCLKNTKLMEPIMNEAIQKTHSKFEPFYMRWHDSGFASHPEKYTAVQPSTLEGIITRLYGAKKIRKTSV</sequence>
<dbReference type="Gene3D" id="1.20.1280.170">
    <property type="entry name" value="Exocyst complex component Exo70"/>
    <property type="match status" value="1"/>
</dbReference>
<evidence type="ECO:0000256" key="2">
    <source>
        <dbReference type="ARBA" id="ARBA00022448"/>
    </source>
</evidence>
<proteinExistence type="inferred from homology"/>
<dbReference type="PANTHER" id="PTHR12542:SF41">
    <property type="entry name" value="EXOCYST COMPLEX COMPONENT 7"/>
    <property type="match status" value="1"/>
</dbReference>
<keyword evidence="8" id="KW-1185">Reference proteome</keyword>
<dbReference type="KEGG" id="tva:4768015"/>
<dbReference type="GO" id="GO:0005546">
    <property type="term" value="F:phosphatidylinositol-4,5-bisphosphate binding"/>
    <property type="evidence" value="ECO:0007669"/>
    <property type="project" value="InterPro"/>
</dbReference>
<dbReference type="InterPro" id="IPR016159">
    <property type="entry name" value="Cullin_repeat-like_dom_sf"/>
</dbReference>
<comment type="function">
    <text evidence="4">Component of the exocyst complex.</text>
</comment>
<dbReference type="STRING" id="5722.A2EBD9"/>
<gene>
    <name evidence="7" type="ORF">TVAG_329710</name>
</gene>
<dbReference type="PANTHER" id="PTHR12542">
    <property type="entry name" value="EXOCYST COMPLEX PROTEIN EXO70"/>
    <property type="match status" value="1"/>
</dbReference>
<dbReference type="EMBL" id="DS113345">
    <property type="protein sequence ID" value="EAY10084.1"/>
    <property type="molecule type" value="Genomic_DNA"/>
</dbReference>
<dbReference type="SMR" id="A2EBD9"/>
<keyword evidence="5" id="KW-0175">Coiled coil</keyword>
<feature type="domain" description="Exocyst complex subunit Exo70 C-terminal" evidence="6">
    <location>
        <begin position="251"/>
        <end position="590"/>
    </location>
</feature>
<name>A2EBD9_TRIV3</name>
<dbReference type="Proteomes" id="UP000001542">
    <property type="component" value="Unassembled WGS sequence"/>
</dbReference>
<dbReference type="InterPro" id="IPR046364">
    <property type="entry name" value="Exo70_C"/>
</dbReference>
<protein>
    <recommendedName>
        <fullName evidence="4">Exocyst subunit Exo70 family protein</fullName>
    </recommendedName>
</protein>
<reference evidence="7" key="2">
    <citation type="journal article" date="2007" name="Science">
        <title>Draft genome sequence of the sexually transmitted pathogen Trichomonas vaginalis.</title>
        <authorList>
            <person name="Carlton J.M."/>
            <person name="Hirt R.P."/>
            <person name="Silva J.C."/>
            <person name="Delcher A.L."/>
            <person name="Schatz M."/>
            <person name="Zhao Q."/>
            <person name="Wortman J.R."/>
            <person name="Bidwell S.L."/>
            <person name="Alsmark U.C.M."/>
            <person name="Besteiro S."/>
            <person name="Sicheritz-Ponten T."/>
            <person name="Noel C.J."/>
            <person name="Dacks J.B."/>
            <person name="Foster P.G."/>
            <person name="Simillion C."/>
            <person name="Van de Peer Y."/>
            <person name="Miranda-Saavedra D."/>
            <person name="Barton G.J."/>
            <person name="Westrop G.D."/>
            <person name="Mueller S."/>
            <person name="Dessi D."/>
            <person name="Fiori P.L."/>
            <person name="Ren Q."/>
            <person name="Paulsen I."/>
            <person name="Zhang H."/>
            <person name="Bastida-Corcuera F.D."/>
            <person name="Simoes-Barbosa A."/>
            <person name="Brown M.T."/>
            <person name="Hayes R.D."/>
            <person name="Mukherjee M."/>
            <person name="Okumura C.Y."/>
            <person name="Schneider R."/>
            <person name="Smith A.J."/>
            <person name="Vanacova S."/>
            <person name="Villalvazo M."/>
            <person name="Haas B.J."/>
            <person name="Pertea M."/>
            <person name="Feldblyum T.V."/>
            <person name="Utterback T.R."/>
            <person name="Shu C.L."/>
            <person name="Osoegawa K."/>
            <person name="de Jong P.J."/>
            <person name="Hrdy I."/>
            <person name="Horvathova L."/>
            <person name="Zubacova Z."/>
            <person name="Dolezal P."/>
            <person name="Malik S.B."/>
            <person name="Logsdon J.M. Jr."/>
            <person name="Henze K."/>
            <person name="Gupta A."/>
            <person name="Wang C.C."/>
            <person name="Dunne R.L."/>
            <person name="Upcroft J.A."/>
            <person name="Upcroft P."/>
            <person name="White O."/>
            <person name="Salzberg S.L."/>
            <person name="Tang P."/>
            <person name="Chiu C.-H."/>
            <person name="Lee Y.-S."/>
            <person name="Embley T.M."/>
            <person name="Coombs G.H."/>
            <person name="Mottram J.C."/>
            <person name="Tachezy J."/>
            <person name="Fraser-Liggett C.M."/>
            <person name="Johnson P.J."/>
        </authorList>
    </citation>
    <scope>NUCLEOTIDE SEQUENCE [LARGE SCALE GENOMIC DNA]</scope>
    <source>
        <strain evidence="7">G3</strain>
    </source>
</reference>
<evidence type="ECO:0000313" key="8">
    <source>
        <dbReference type="Proteomes" id="UP000001542"/>
    </source>
</evidence>
<accession>A2EBD9</accession>
<evidence type="ECO:0000256" key="4">
    <source>
        <dbReference type="RuleBase" id="RU365026"/>
    </source>
</evidence>
<dbReference type="VEuPathDB" id="TrichDB:TVAGG3_0309270"/>
<evidence type="ECO:0000256" key="1">
    <source>
        <dbReference type="ARBA" id="ARBA00006756"/>
    </source>
</evidence>
<reference evidence="7" key="1">
    <citation type="submission" date="2006-10" db="EMBL/GenBank/DDBJ databases">
        <authorList>
            <person name="Amadeo P."/>
            <person name="Zhao Q."/>
            <person name="Wortman J."/>
            <person name="Fraser-Liggett C."/>
            <person name="Carlton J."/>
        </authorList>
    </citation>
    <scope>NUCLEOTIDE SEQUENCE</scope>
    <source>
        <strain evidence="7">G3</strain>
    </source>
</reference>
<dbReference type="Pfam" id="PF20669">
    <property type="entry name" value="Exo70_N"/>
    <property type="match status" value="1"/>
</dbReference>
<comment type="similarity">
    <text evidence="1 4">Belongs to the EXO70 family.</text>
</comment>
<dbReference type="OrthoDB" id="1922221at2759"/>
<organism evidence="7 8">
    <name type="scientific">Trichomonas vaginalis (strain ATCC PRA-98 / G3)</name>
    <dbReference type="NCBI Taxonomy" id="412133"/>
    <lineage>
        <taxon>Eukaryota</taxon>
        <taxon>Metamonada</taxon>
        <taxon>Parabasalia</taxon>
        <taxon>Trichomonadida</taxon>
        <taxon>Trichomonadidae</taxon>
        <taxon>Trichomonas</taxon>
    </lineage>
</organism>
<dbReference type="AlphaFoldDB" id="A2EBD9"/>
<dbReference type="SUPFAM" id="SSF74788">
    <property type="entry name" value="Cullin repeat-like"/>
    <property type="match status" value="1"/>
</dbReference>
<dbReference type="OMA" id="CDQAKPL"/>
<dbReference type="eggNOG" id="KOG2344">
    <property type="taxonomic scope" value="Eukaryota"/>
</dbReference>
<dbReference type="GO" id="GO:0000145">
    <property type="term" value="C:exocyst"/>
    <property type="evidence" value="ECO:0000318"/>
    <property type="project" value="GO_Central"/>
</dbReference>
<evidence type="ECO:0000313" key="7">
    <source>
        <dbReference type="EMBL" id="EAY10084.1"/>
    </source>
</evidence>
<evidence type="ECO:0000256" key="5">
    <source>
        <dbReference type="SAM" id="Coils"/>
    </source>
</evidence>
<dbReference type="InterPro" id="IPR004140">
    <property type="entry name" value="Exo70"/>
</dbReference>
<dbReference type="RefSeq" id="XP_001322307.1">
    <property type="nucleotide sequence ID" value="XM_001322272.1"/>
</dbReference>
<keyword evidence="2 4" id="KW-0813">Transport</keyword>
<dbReference type="InParanoid" id="A2EBD9"/>
<keyword evidence="4" id="KW-0653">Protein transport</keyword>
<dbReference type="Pfam" id="PF03081">
    <property type="entry name" value="Exo70_C"/>
    <property type="match status" value="1"/>
</dbReference>
<dbReference type="GO" id="GO:0015031">
    <property type="term" value="P:protein transport"/>
    <property type="evidence" value="ECO:0007669"/>
    <property type="project" value="UniProtKB-KW"/>
</dbReference>
<keyword evidence="3 4" id="KW-0268">Exocytosis</keyword>
<dbReference type="GO" id="GO:0006887">
    <property type="term" value="P:exocytosis"/>
    <property type="evidence" value="ECO:0000318"/>
    <property type="project" value="GO_Central"/>
</dbReference>
<evidence type="ECO:0000256" key="3">
    <source>
        <dbReference type="ARBA" id="ARBA00022483"/>
    </source>
</evidence>
<feature type="coiled-coil region" evidence="5">
    <location>
        <begin position="14"/>
        <end position="41"/>
    </location>
</feature>